<comment type="caution">
    <text evidence="1">The sequence shown here is derived from an EMBL/GenBank/DDBJ whole genome shotgun (WGS) entry which is preliminary data.</text>
</comment>
<evidence type="ECO:0000313" key="1">
    <source>
        <dbReference type="EMBL" id="KAK7029139.1"/>
    </source>
</evidence>
<evidence type="ECO:0000313" key="2">
    <source>
        <dbReference type="Proteomes" id="UP001362999"/>
    </source>
</evidence>
<proteinExistence type="predicted"/>
<organism evidence="1 2">
    <name type="scientific">Favolaschia claudopus</name>
    <dbReference type="NCBI Taxonomy" id="2862362"/>
    <lineage>
        <taxon>Eukaryota</taxon>
        <taxon>Fungi</taxon>
        <taxon>Dikarya</taxon>
        <taxon>Basidiomycota</taxon>
        <taxon>Agaricomycotina</taxon>
        <taxon>Agaricomycetes</taxon>
        <taxon>Agaricomycetidae</taxon>
        <taxon>Agaricales</taxon>
        <taxon>Marasmiineae</taxon>
        <taxon>Mycenaceae</taxon>
        <taxon>Favolaschia</taxon>
    </lineage>
</organism>
<reference evidence="1 2" key="1">
    <citation type="journal article" date="2024" name="J Genomics">
        <title>Draft genome sequencing and assembly of Favolaschia claudopus CIRM-BRFM 2984 isolated from oak limbs.</title>
        <authorList>
            <person name="Navarro D."/>
            <person name="Drula E."/>
            <person name="Chaduli D."/>
            <person name="Cazenave R."/>
            <person name="Ahrendt S."/>
            <person name="Wang J."/>
            <person name="Lipzen A."/>
            <person name="Daum C."/>
            <person name="Barry K."/>
            <person name="Grigoriev I.V."/>
            <person name="Favel A."/>
            <person name="Rosso M.N."/>
            <person name="Martin F."/>
        </authorList>
    </citation>
    <scope>NUCLEOTIDE SEQUENCE [LARGE SCALE GENOMIC DNA]</scope>
    <source>
        <strain evidence="1 2">CIRM-BRFM 2984</strain>
    </source>
</reference>
<dbReference type="EMBL" id="JAWWNJ010000027">
    <property type="protein sequence ID" value="KAK7029139.1"/>
    <property type="molecule type" value="Genomic_DNA"/>
</dbReference>
<keyword evidence="2" id="KW-1185">Reference proteome</keyword>
<gene>
    <name evidence="1" type="ORF">R3P38DRAFT_3189362</name>
</gene>
<name>A0AAW0BUM6_9AGAR</name>
<sequence>MFILTSRPLNLDRVVPISPVASSGSIQDIASEMKTLAIRWTFPNSERGARRPYLRASSDIGVLPRRVTAKLKHFGVLAQTRALFAAADSGECIPTSRRHHHVYPAAQLMPGIGSPLRSDKSMMHFGIFLNC</sequence>
<accession>A0AAW0BUM6</accession>
<protein>
    <submittedName>
        <fullName evidence="1">Uncharacterized protein</fullName>
    </submittedName>
</protein>
<dbReference type="AlphaFoldDB" id="A0AAW0BUM6"/>
<dbReference type="Proteomes" id="UP001362999">
    <property type="component" value="Unassembled WGS sequence"/>
</dbReference>